<accession>A0ACB7VXS4</accession>
<proteinExistence type="predicted"/>
<comment type="caution">
    <text evidence="1">The sequence shown here is derived from an EMBL/GenBank/DDBJ whole genome shotgun (WGS) entry which is preliminary data.</text>
</comment>
<evidence type="ECO:0000313" key="2">
    <source>
        <dbReference type="Proteomes" id="UP000827976"/>
    </source>
</evidence>
<evidence type="ECO:0000313" key="1">
    <source>
        <dbReference type="EMBL" id="KAH7679536.1"/>
    </source>
</evidence>
<protein>
    <submittedName>
        <fullName evidence="1">LisH motif-containing protein</fullName>
    </submittedName>
</protein>
<gene>
    <name evidence="1" type="ORF">IHE45_06G065100</name>
</gene>
<organism evidence="1 2">
    <name type="scientific">Dioscorea alata</name>
    <name type="common">Purple yam</name>
    <dbReference type="NCBI Taxonomy" id="55571"/>
    <lineage>
        <taxon>Eukaryota</taxon>
        <taxon>Viridiplantae</taxon>
        <taxon>Streptophyta</taxon>
        <taxon>Embryophyta</taxon>
        <taxon>Tracheophyta</taxon>
        <taxon>Spermatophyta</taxon>
        <taxon>Magnoliopsida</taxon>
        <taxon>Liliopsida</taxon>
        <taxon>Dioscoreales</taxon>
        <taxon>Dioscoreaceae</taxon>
        <taxon>Dioscorea</taxon>
    </lineage>
</organism>
<keyword evidence="2" id="KW-1185">Reference proteome</keyword>
<reference evidence="2" key="1">
    <citation type="journal article" date="2022" name="Nat. Commun.">
        <title>Chromosome evolution and the genetic basis of agronomically important traits in greater yam.</title>
        <authorList>
            <person name="Bredeson J.V."/>
            <person name="Lyons J.B."/>
            <person name="Oniyinde I.O."/>
            <person name="Okereke N.R."/>
            <person name="Kolade O."/>
            <person name="Nnabue I."/>
            <person name="Nwadili C.O."/>
            <person name="Hribova E."/>
            <person name="Parker M."/>
            <person name="Nwogha J."/>
            <person name="Shu S."/>
            <person name="Carlson J."/>
            <person name="Kariba R."/>
            <person name="Muthemba S."/>
            <person name="Knop K."/>
            <person name="Barton G.J."/>
            <person name="Sherwood A.V."/>
            <person name="Lopez-Montes A."/>
            <person name="Asiedu R."/>
            <person name="Jamnadass R."/>
            <person name="Muchugi A."/>
            <person name="Goodstein D."/>
            <person name="Egesi C.N."/>
            <person name="Featherston J."/>
            <person name="Asfaw A."/>
            <person name="Simpson G.G."/>
            <person name="Dolezel J."/>
            <person name="Hendre P.S."/>
            <person name="Van Deynze A."/>
            <person name="Kumar P.L."/>
            <person name="Obidiegwu J.E."/>
            <person name="Bhattacharjee R."/>
            <person name="Rokhsar D.S."/>
        </authorList>
    </citation>
    <scope>NUCLEOTIDE SEQUENCE [LARGE SCALE GENOMIC DNA]</scope>
    <source>
        <strain evidence="2">cv. TDa95/00328</strain>
    </source>
</reference>
<dbReference type="Proteomes" id="UP000827976">
    <property type="component" value="Chromosome 6"/>
</dbReference>
<name>A0ACB7VXS4_DIOAL</name>
<dbReference type="EMBL" id="CM037016">
    <property type="protein sequence ID" value="KAH7679536.1"/>
    <property type="molecule type" value="Genomic_DNA"/>
</dbReference>
<sequence>MDDMEHIFVGEYWLRKLKAVKIRKKDEKKLVMNFLIRKSSFETVKNFIAESGTEAGGIGIALLTDLQPILKDVDAGNYGDVIKKLNDFYPEILNTNHRLYFRLHLQRFIELGLTGDVHAAVDFGMVLARWCRQNQFPDEEIGRLSASLVLEKREELLDEARRSKNSKEINEVILTSLGLEKEANLDRLLKMLLDAQNWLDEVAAYPHINDLANATLDDGATWSSIEKIRENIRVYRTDKDFDEMLRQSKVMNQDLQF</sequence>